<protein>
    <submittedName>
        <fullName evidence="1">Heme oxygenase-like protein</fullName>
    </submittedName>
</protein>
<comment type="caution">
    <text evidence="1">The sequence shown here is derived from an EMBL/GenBank/DDBJ whole genome shotgun (WGS) entry which is preliminary data.</text>
</comment>
<dbReference type="EMBL" id="SGXD01000005">
    <property type="protein sequence ID" value="RZS80013.1"/>
    <property type="molecule type" value="Genomic_DNA"/>
</dbReference>
<name>A0A4Q7NAZ2_9ACTN</name>
<dbReference type="Proteomes" id="UP000293638">
    <property type="component" value="Unassembled WGS sequence"/>
</dbReference>
<dbReference type="RefSeq" id="WP_130494229.1">
    <property type="nucleotide sequence ID" value="NZ_SGXD01000005.1"/>
</dbReference>
<evidence type="ECO:0000313" key="1">
    <source>
        <dbReference type="EMBL" id="RZS80013.1"/>
    </source>
</evidence>
<keyword evidence="2" id="KW-1185">Reference proteome</keyword>
<reference evidence="1 2" key="1">
    <citation type="submission" date="2019-02" db="EMBL/GenBank/DDBJ databases">
        <title>Genomic Encyclopedia of Type Strains, Phase IV (KMG-IV): sequencing the most valuable type-strain genomes for metagenomic binning, comparative biology and taxonomic classification.</title>
        <authorList>
            <person name="Goeker M."/>
        </authorList>
    </citation>
    <scope>NUCLEOTIDE SEQUENCE [LARGE SCALE GENOMIC DNA]</scope>
    <source>
        <strain evidence="1 2">DSM 45622</strain>
    </source>
</reference>
<dbReference type="SUPFAM" id="SSF48613">
    <property type="entry name" value="Heme oxygenase-like"/>
    <property type="match status" value="1"/>
</dbReference>
<accession>A0A4Q7NAZ2</accession>
<dbReference type="AlphaFoldDB" id="A0A4Q7NAZ2"/>
<proteinExistence type="predicted"/>
<dbReference type="OrthoDB" id="252872at2"/>
<dbReference type="SMART" id="SM01236">
    <property type="entry name" value="Haem_oxygenase_2"/>
    <property type="match status" value="1"/>
</dbReference>
<gene>
    <name evidence="1" type="ORF">EV189_3492</name>
</gene>
<evidence type="ECO:0000313" key="2">
    <source>
        <dbReference type="Proteomes" id="UP000293638"/>
    </source>
</evidence>
<organism evidence="1 2">
    <name type="scientific">Motilibacter rhizosphaerae</name>
    <dbReference type="NCBI Taxonomy" id="598652"/>
    <lineage>
        <taxon>Bacteria</taxon>
        <taxon>Bacillati</taxon>
        <taxon>Actinomycetota</taxon>
        <taxon>Actinomycetes</taxon>
        <taxon>Motilibacterales</taxon>
        <taxon>Motilibacteraceae</taxon>
        <taxon>Motilibacter</taxon>
    </lineage>
</organism>
<dbReference type="Pfam" id="PF14518">
    <property type="entry name" value="Haem_oxygenas_2"/>
    <property type="match status" value="1"/>
</dbReference>
<dbReference type="Gene3D" id="1.20.910.10">
    <property type="entry name" value="Heme oxygenase-like"/>
    <property type="match status" value="1"/>
</dbReference>
<sequence>MKTPRPRGPLSEAVLRELHGGTLSEATLGCARARAAETRDALTDEDVQVALLALYELHYTGIDGVPDEAEQEPSVLAVRRALEAAVERDLRRLVARTPFAAVLAEDDGEDVDLALERVIAADDGPSLSRYLSRHGDLAQWQEFLRHKSLYHLKEADPHTWVVPRIRGRAKAALVEIQADEYGGGSAVRLHSAMFGRMMRELGLDDTYGAYADDASAEALCAANLMSFFGIARRWRASALGHLAGIEMTSTEPCRRLAAGLRRLRLPESATLYYDEHVEADAVHEQLASKDMCGSLVAAEPELRADLLFGTAAYLAVEGMFGESLLREWGALAEAAAA</sequence>
<dbReference type="InterPro" id="IPR016084">
    <property type="entry name" value="Haem_Oase-like_multi-hlx"/>
</dbReference>